<dbReference type="PANTHER" id="PTHR46855">
    <property type="entry name" value="OSJNBB0038F03.10 PROTEIN"/>
    <property type="match status" value="1"/>
</dbReference>
<dbReference type="GO" id="GO:0006355">
    <property type="term" value="P:regulation of DNA-templated transcription"/>
    <property type="evidence" value="ECO:0007669"/>
    <property type="project" value="InterPro"/>
</dbReference>
<dbReference type="Gene3D" id="3.30.50.10">
    <property type="entry name" value="Erythroid Transcription Factor GATA-1, subunit A"/>
    <property type="match status" value="1"/>
</dbReference>
<dbReference type="Proteomes" id="UP001443914">
    <property type="component" value="Unassembled WGS sequence"/>
</dbReference>
<evidence type="ECO:0000256" key="5">
    <source>
        <dbReference type="ARBA" id="ARBA00023015"/>
    </source>
</evidence>
<keyword evidence="6" id="KW-0238">DNA-binding</keyword>
<dbReference type="GO" id="GO:0005634">
    <property type="term" value="C:nucleus"/>
    <property type="evidence" value="ECO:0007669"/>
    <property type="project" value="UniProtKB-SubCell"/>
</dbReference>
<dbReference type="PANTHER" id="PTHR46855:SF1">
    <property type="entry name" value="GATA TRANSCRIPTION FACTOR 26"/>
    <property type="match status" value="1"/>
</dbReference>
<evidence type="ECO:0000256" key="4">
    <source>
        <dbReference type="ARBA" id="ARBA00022833"/>
    </source>
</evidence>
<evidence type="ECO:0000259" key="12">
    <source>
        <dbReference type="PROSITE" id="PS51916"/>
    </source>
</evidence>
<comment type="subcellular location">
    <subcellularLocation>
        <location evidence="1">Nucleus</location>
    </subcellularLocation>
</comment>
<evidence type="ECO:0000256" key="7">
    <source>
        <dbReference type="ARBA" id="ARBA00023163"/>
    </source>
</evidence>
<evidence type="ECO:0000256" key="2">
    <source>
        <dbReference type="ARBA" id="ARBA00022723"/>
    </source>
</evidence>
<keyword evidence="7" id="KW-0804">Transcription</keyword>
<dbReference type="SMART" id="SM00401">
    <property type="entry name" value="ZnF_GATA"/>
    <property type="match status" value="1"/>
</dbReference>
<dbReference type="PROSITE" id="PS50114">
    <property type="entry name" value="GATA_ZN_FINGER_2"/>
    <property type="match status" value="1"/>
</dbReference>
<feature type="domain" description="GATA-type" evidence="11">
    <location>
        <begin position="7"/>
        <end position="40"/>
    </location>
</feature>
<proteinExistence type="predicted"/>
<evidence type="ECO:0000313" key="14">
    <source>
        <dbReference type="Proteomes" id="UP001443914"/>
    </source>
</evidence>
<dbReference type="InterPro" id="IPR013088">
    <property type="entry name" value="Znf_NHR/GATA"/>
</dbReference>
<feature type="compositionally biased region" description="Low complexity" evidence="10">
    <location>
        <begin position="111"/>
        <end position="120"/>
    </location>
</feature>
<evidence type="ECO:0000256" key="8">
    <source>
        <dbReference type="ARBA" id="ARBA00023242"/>
    </source>
</evidence>
<keyword evidence="3 9" id="KW-0863">Zinc-finger</keyword>
<evidence type="ECO:0000313" key="13">
    <source>
        <dbReference type="EMBL" id="KAK9698845.1"/>
    </source>
</evidence>
<keyword evidence="2" id="KW-0479">Metal-binding</keyword>
<dbReference type="InterPro" id="IPR028020">
    <property type="entry name" value="ASX_DEUBAD_dom"/>
</dbReference>
<keyword evidence="8" id="KW-0539">Nucleus</keyword>
<dbReference type="GO" id="GO:0008270">
    <property type="term" value="F:zinc ion binding"/>
    <property type="evidence" value="ECO:0007669"/>
    <property type="project" value="UniProtKB-KW"/>
</dbReference>
<evidence type="ECO:0000256" key="1">
    <source>
        <dbReference type="ARBA" id="ARBA00004123"/>
    </source>
</evidence>
<keyword evidence="4" id="KW-0862">Zinc</keyword>
<dbReference type="CDD" id="cd00202">
    <property type="entry name" value="ZnF_GATA"/>
    <property type="match status" value="1"/>
</dbReference>
<comment type="caution">
    <text evidence="13">The sequence shown here is derived from an EMBL/GenBank/DDBJ whole genome shotgun (WGS) entry which is preliminary data.</text>
</comment>
<evidence type="ECO:0000256" key="3">
    <source>
        <dbReference type="ARBA" id="ARBA00022771"/>
    </source>
</evidence>
<evidence type="ECO:0008006" key="15">
    <source>
        <dbReference type="Google" id="ProtNLM"/>
    </source>
</evidence>
<reference evidence="13" key="1">
    <citation type="submission" date="2024-03" db="EMBL/GenBank/DDBJ databases">
        <title>WGS assembly of Saponaria officinalis var. Norfolk2.</title>
        <authorList>
            <person name="Jenkins J."/>
            <person name="Shu S."/>
            <person name="Grimwood J."/>
            <person name="Barry K."/>
            <person name="Goodstein D."/>
            <person name="Schmutz J."/>
            <person name="Leebens-Mack J."/>
            <person name="Osbourn A."/>
        </authorList>
    </citation>
    <scope>NUCLEOTIDE SEQUENCE [LARGE SCALE GENOMIC DNA]</scope>
    <source>
        <strain evidence="13">JIC</strain>
    </source>
</reference>
<dbReference type="InterPro" id="IPR000679">
    <property type="entry name" value="Znf_GATA"/>
</dbReference>
<dbReference type="Gene3D" id="1.10.2020.20">
    <property type="match status" value="1"/>
</dbReference>
<protein>
    <recommendedName>
        <fullName evidence="15">GATA transcription factor</fullName>
    </recommendedName>
</protein>
<evidence type="ECO:0000256" key="6">
    <source>
        <dbReference type="ARBA" id="ARBA00023125"/>
    </source>
</evidence>
<organism evidence="13 14">
    <name type="scientific">Saponaria officinalis</name>
    <name type="common">Common soapwort</name>
    <name type="synonym">Lychnis saponaria</name>
    <dbReference type="NCBI Taxonomy" id="3572"/>
    <lineage>
        <taxon>Eukaryota</taxon>
        <taxon>Viridiplantae</taxon>
        <taxon>Streptophyta</taxon>
        <taxon>Embryophyta</taxon>
        <taxon>Tracheophyta</taxon>
        <taxon>Spermatophyta</taxon>
        <taxon>Magnoliopsida</taxon>
        <taxon>eudicotyledons</taxon>
        <taxon>Gunneridae</taxon>
        <taxon>Pentapetalae</taxon>
        <taxon>Caryophyllales</taxon>
        <taxon>Caryophyllaceae</taxon>
        <taxon>Caryophylleae</taxon>
        <taxon>Saponaria</taxon>
    </lineage>
</organism>
<feature type="region of interest" description="Disordered" evidence="10">
    <location>
        <begin position="534"/>
        <end position="555"/>
    </location>
</feature>
<keyword evidence="14" id="KW-1185">Reference proteome</keyword>
<dbReference type="InterPro" id="IPR038108">
    <property type="entry name" value="RPN13_DEUBAD_sf"/>
</dbReference>
<dbReference type="AlphaFoldDB" id="A0AAW1J7V2"/>
<sequence length="555" mass="61825">MGKQGPCYHCGVANTPLWRNGPPEKPVLCNACGSRWRTKGTLVNYTPLHARVDPDSYEDHRAMRMKSISLKKSDEKPNKRKLNYGNTMAIGREFNPEYNHSYSKNIDADTSNRSSSGSAVSNSESCAQFGSADASDLTGQKLICLYYLVMISSVVWDALIPSRKRTCVTRPKQSSVEKLTKDLYTIWHEQASQFSGSSEDDLLFDSDVPLVSVEIGHGSVLIRHPSSMAKEEESEASSLSFDNKLCRADQSYSNAASLVSFDDSKRVNNSFPRVGDVKRLNGQIMQPEHLKRDKYSHDKFQVLCNHKSSLNNIDLTDIVNVNVFQEYLTDEEQQDLLKYLPTVDTSEGFDSLENMFINSCFKENISSFQQLLRDGVLDTSFPEFKTEDCKMLARLALSNLSKCKWVEHYNLLEHKGAEESTDEKISELGAKSRLAGTLFDKKGFGESNGNFSSEAKWSMTSPKRVLPKGDYKRKSPIQNGPPYLTSTPKNVFALPSDGSSLMLDEISDQDLLLDVPSNGSFPQAELLCPTSSFASRQASASSSSIRSSYFRAGST</sequence>
<evidence type="ECO:0000256" key="10">
    <source>
        <dbReference type="SAM" id="MobiDB-lite"/>
    </source>
</evidence>
<feature type="region of interest" description="Disordered" evidence="10">
    <location>
        <begin position="101"/>
        <end position="120"/>
    </location>
</feature>
<dbReference type="PROSITE" id="PS00344">
    <property type="entry name" value="GATA_ZN_FINGER_1"/>
    <property type="match status" value="1"/>
</dbReference>
<dbReference type="Pfam" id="PF13919">
    <property type="entry name" value="ASXH"/>
    <property type="match status" value="1"/>
</dbReference>
<evidence type="ECO:0000259" key="11">
    <source>
        <dbReference type="PROSITE" id="PS50114"/>
    </source>
</evidence>
<dbReference type="GO" id="GO:0043565">
    <property type="term" value="F:sequence-specific DNA binding"/>
    <property type="evidence" value="ECO:0007669"/>
    <property type="project" value="InterPro"/>
</dbReference>
<accession>A0AAW1J7V2</accession>
<evidence type="ECO:0000256" key="9">
    <source>
        <dbReference type="PROSITE-ProRule" id="PRU00094"/>
    </source>
</evidence>
<dbReference type="EMBL" id="JBDFQZ010000008">
    <property type="protein sequence ID" value="KAK9698845.1"/>
    <property type="molecule type" value="Genomic_DNA"/>
</dbReference>
<name>A0AAW1J7V2_SAPOF</name>
<dbReference type="SUPFAM" id="SSF57716">
    <property type="entry name" value="Glucocorticoid receptor-like (DNA-binding domain)"/>
    <property type="match status" value="1"/>
</dbReference>
<dbReference type="InterPro" id="IPR044589">
    <property type="entry name" value="GATA26/27"/>
</dbReference>
<keyword evidence="5" id="KW-0805">Transcription regulation</keyword>
<dbReference type="PROSITE" id="PS51916">
    <property type="entry name" value="DEUBAD"/>
    <property type="match status" value="1"/>
</dbReference>
<gene>
    <name evidence="13" type="ORF">RND81_08G135300</name>
</gene>
<feature type="domain" description="DEUBAD" evidence="12">
    <location>
        <begin position="306"/>
        <end position="419"/>
    </location>
</feature>
<dbReference type="Pfam" id="PF00320">
    <property type="entry name" value="GATA"/>
    <property type="match status" value="1"/>
</dbReference>
<dbReference type="InterPro" id="IPR044867">
    <property type="entry name" value="DEUBAD_dom"/>
</dbReference>